<organism evidence="2">
    <name type="scientific">viral metagenome</name>
    <dbReference type="NCBI Taxonomy" id="1070528"/>
    <lineage>
        <taxon>unclassified sequences</taxon>
        <taxon>metagenomes</taxon>
        <taxon>organismal metagenomes</taxon>
    </lineage>
</organism>
<name>A0A6C0BZQ8_9ZZZZ</name>
<dbReference type="GO" id="GO:0046982">
    <property type="term" value="F:protein heterodimerization activity"/>
    <property type="evidence" value="ECO:0007669"/>
    <property type="project" value="InterPro"/>
</dbReference>
<accession>A0A6C0BZQ8</accession>
<dbReference type="SUPFAM" id="SSF47113">
    <property type="entry name" value="Histone-fold"/>
    <property type="match status" value="1"/>
</dbReference>
<dbReference type="Gene3D" id="1.10.20.10">
    <property type="entry name" value="Histone, subunit A"/>
    <property type="match status" value="1"/>
</dbReference>
<proteinExistence type="predicted"/>
<dbReference type="Pfam" id="PF00808">
    <property type="entry name" value="CBFD_NFYB_HMF"/>
    <property type="match status" value="1"/>
</dbReference>
<evidence type="ECO:0000313" key="2">
    <source>
        <dbReference type="EMBL" id="QHS97610.1"/>
    </source>
</evidence>
<dbReference type="InterPro" id="IPR003958">
    <property type="entry name" value="CBFA_NFYB_domain"/>
</dbReference>
<dbReference type="AlphaFoldDB" id="A0A6C0BZQ8"/>
<dbReference type="EMBL" id="MN739300">
    <property type="protein sequence ID" value="QHS97610.1"/>
    <property type="molecule type" value="Genomic_DNA"/>
</dbReference>
<evidence type="ECO:0000259" key="1">
    <source>
        <dbReference type="Pfam" id="PF00808"/>
    </source>
</evidence>
<protein>
    <recommendedName>
        <fullName evidence="1">Transcription factor CBF/NF-Y/archaeal histone domain-containing protein</fullName>
    </recommendedName>
</protein>
<dbReference type="InterPro" id="IPR009072">
    <property type="entry name" value="Histone-fold"/>
</dbReference>
<reference evidence="2" key="1">
    <citation type="journal article" date="2020" name="Nature">
        <title>Giant virus diversity and host interactions through global metagenomics.</title>
        <authorList>
            <person name="Schulz F."/>
            <person name="Roux S."/>
            <person name="Paez-Espino D."/>
            <person name="Jungbluth S."/>
            <person name="Walsh D.A."/>
            <person name="Denef V.J."/>
            <person name="McMahon K.D."/>
            <person name="Konstantinidis K.T."/>
            <person name="Eloe-Fadrosh E.A."/>
            <person name="Kyrpides N.C."/>
            <person name="Woyke T."/>
        </authorList>
    </citation>
    <scope>NUCLEOTIDE SEQUENCE</scope>
    <source>
        <strain evidence="2">GVMAG-M-3300020182-33</strain>
    </source>
</reference>
<sequence length="281" mass="31313">MAHPPSRCISKASIRRLAHDVEQRLVKNSYECVLEQVEDFIGKILVMSCRIASFTKRKSISKDHIAYAVRSMGIDLPPELQQATISDLKYIQRCNIRAPSQQRKKNAMHAEISDAAFNRTVKRLTVSCKAPCRLNVPARHFLHLLTEQHIMSFFRTANVESNPTTQDEATAETLTRVLGSSKEQGKEIACLLTRVMNQVPSLLDISKSRTVDERLLLLALNVSKQPGVSATKDVSPVLMKVSTQLLRGRLMTSRITTGAIRLIANFLQSHVIQTAPNTSAA</sequence>
<feature type="domain" description="Transcription factor CBF/NF-Y/archaeal histone" evidence="1">
    <location>
        <begin position="16"/>
        <end position="69"/>
    </location>
</feature>